<gene>
    <name evidence="2" type="primary">damX</name>
    <name evidence="2" type="ORF">NEJAP_0361</name>
</gene>
<dbReference type="RefSeq" id="WP_201349033.1">
    <property type="nucleotide sequence ID" value="NZ_AP014546.1"/>
</dbReference>
<reference evidence="2 3" key="1">
    <citation type="journal article" date="2008" name="Int. J. Syst. Evol. Microbiol.">
        <title>Neptunomonas japonica sp. nov., an Osedax japonicus symbiont-like bacterium isolated from sediment adjacent to sperm whale carcasses off Kagoshima, Japan.</title>
        <authorList>
            <person name="Miyazaki M."/>
            <person name="Nogi Y."/>
            <person name="Fujiwara Y."/>
            <person name="Kawato M."/>
            <person name="Kubokawa K."/>
            <person name="Horikoshi K."/>
        </authorList>
    </citation>
    <scope>NUCLEOTIDE SEQUENCE [LARGE SCALE GENOMIC DNA]</scope>
    <source>
        <strain evidence="2 3">JAMM 1380</strain>
    </source>
</reference>
<dbReference type="InterPro" id="IPR007730">
    <property type="entry name" value="SPOR-like_dom"/>
</dbReference>
<name>A0A7R6SUB6_9GAMM</name>
<sequence length="575" mass="62480">MSQNFYFEPPSRIQLVDKMAHLLRYSDFLIVIAGPKGSGKSSVSKRLALVTKTSDISQILVTLEGETGAMSLALQCAKLVSDDYAEGMDPLTILHEKSRSLHDVGQHLLILIDNAEWLNDEAIELLAGLLVSGVGKPKVVLSGEESLVNRLHSLSLYELLEGRLHLETLQPFSEDEAKEFLALRFSSQQTLSKRELKSIYESSNGYPGRITSAASDIYRSGKITSKSSRFFPLPMPHMVGIGIVLLGVLLVSAWQASQDTNLAVEPQIVAGRVSVPLNVSVKDPSVADDSITQMQSELSKLLAEQEKLLKQETALLKTPPIIKENTLKTPAVAEPKSIPVTTIIEKAKEQIGESSLVEKEVKPSKKLIETRVSPVVVKALAPAVVASKPVNAPVAAKPVVIAKQSVVSKPAVVVAPNVVVPKPDIVPVKVVPQPTVIVSEKGTAAPRSVTPKSVASEVVYSGKGNKSSTVPKASTAKWLKEEQLLSWPSSGYTLQVLGARSQSSVVQFMESLDSRDRLYYFTTVFKKAPWHVVVYGQYANRAAANRAVSSLPQELKKLKPWARSIKGVQQDIKKK</sequence>
<dbReference type="InterPro" id="IPR052026">
    <property type="entry name" value="ExeA_AAA_ATPase_DNA-bind"/>
</dbReference>
<dbReference type="KEGG" id="njp:NEJAP_0361"/>
<organism evidence="2 3">
    <name type="scientific">Neptunomonas japonica JAMM 1380</name>
    <dbReference type="NCBI Taxonomy" id="1441457"/>
    <lineage>
        <taxon>Bacteria</taxon>
        <taxon>Pseudomonadati</taxon>
        <taxon>Pseudomonadota</taxon>
        <taxon>Gammaproteobacteria</taxon>
        <taxon>Oceanospirillales</taxon>
        <taxon>Oceanospirillaceae</taxon>
        <taxon>Neptunomonas</taxon>
    </lineage>
</organism>
<dbReference type="Pfam" id="PF05036">
    <property type="entry name" value="SPOR"/>
    <property type="match status" value="1"/>
</dbReference>
<dbReference type="PANTHER" id="PTHR35894">
    <property type="entry name" value="GENERAL SECRETION PATHWAY PROTEIN A-RELATED"/>
    <property type="match status" value="1"/>
</dbReference>
<dbReference type="Proteomes" id="UP000595332">
    <property type="component" value="Chromosome"/>
</dbReference>
<dbReference type="InterPro" id="IPR036680">
    <property type="entry name" value="SPOR-like_sf"/>
</dbReference>
<dbReference type="InterPro" id="IPR049945">
    <property type="entry name" value="AAA_22"/>
</dbReference>
<dbReference type="EMBL" id="AP014546">
    <property type="protein sequence ID" value="BBB28319.1"/>
    <property type="molecule type" value="Genomic_DNA"/>
</dbReference>
<proteinExistence type="predicted"/>
<dbReference type="Pfam" id="PF13401">
    <property type="entry name" value="AAA_22"/>
    <property type="match status" value="1"/>
</dbReference>
<protein>
    <submittedName>
        <fullName evidence="2">DamX protein</fullName>
    </submittedName>
</protein>
<dbReference type="SUPFAM" id="SSF52540">
    <property type="entry name" value="P-loop containing nucleoside triphosphate hydrolases"/>
    <property type="match status" value="1"/>
</dbReference>
<accession>A0A7R6SUB6</accession>
<dbReference type="PANTHER" id="PTHR35894:SF7">
    <property type="entry name" value="GENERAL SECRETION PATHWAY PROTEIN A-RELATED"/>
    <property type="match status" value="1"/>
</dbReference>
<evidence type="ECO:0000259" key="1">
    <source>
        <dbReference type="PROSITE" id="PS51724"/>
    </source>
</evidence>
<dbReference type="InterPro" id="IPR027417">
    <property type="entry name" value="P-loop_NTPase"/>
</dbReference>
<dbReference type="Gene3D" id="3.30.70.1070">
    <property type="entry name" value="Sporulation related repeat"/>
    <property type="match status" value="1"/>
</dbReference>
<feature type="domain" description="SPOR" evidence="1">
    <location>
        <begin position="486"/>
        <end position="564"/>
    </location>
</feature>
<evidence type="ECO:0000313" key="3">
    <source>
        <dbReference type="Proteomes" id="UP000595332"/>
    </source>
</evidence>
<dbReference type="AlphaFoldDB" id="A0A7R6SUB6"/>
<dbReference type="PROSITE" id="PS51724">
    <property type="entry name" value="SPOR"/>
    <property type="match status" value="1"/>
</dbReference>
<dbReference type="GO" id="GO:0016887">
    <property type="term" value="F:ATP hydrolysis activity"/>
    <property type="evidence" value="ECO:0007669"/>
    <property type="project" value="InterPro"/>
</dbReference>
<keyword evidence="3" id="KW-1185">Reference proteome</keyword>
<dbReference type="GO" id="GO:0042834">
    <property type="term" value="F:peptidoglycan binding"/>
    <property type="evidence" value="ECO:0007669"/>
    <property type="project" value="InterPro"/>
</dbReference>
<evidence type="ECO:0000313" key="2">
    <source>
        <dbReference type="EMBL" id="BBB28319.1"/>
    </source>
</evidence>